<dbReference type="SUPFAM" id="SSF57667">
    <property type="entry name" value="beta-beta-alpha zinc fingers"/>
    <property type="match status" value="1"/>
</dbReference>
<comment type="caution">
    <text evidence="4">The sequence shown here is derived from an EMBL/GenBank/DDBJ whole genome shotgun (WGS) entry which is preliminary data.</text>
</comment>
<dbReference type="Pfam" id="PF00096">
    <property type="entry name" value="zf-C2H2"/>
    <property type="match status" value="1"/>
</dbReference>
<feature type="compositionally biased region" description="Low complexity" evidence="2">
    <location>
        <begin position="19"/>
        <end position="31"/>
    </location>
</feature>
<evidence type="ECO:0000256" key="2">
    <source>
        <dbReference type="SAM" id="MobiDB-lite"/>
    </source>
</evidence>
<keyword evidence="1" id="KW-0863">Zinc-finger</keyword>
<sequence>MYSQPTMTQPIACPPMEPSSSSFSSYSSYSSNSSYSTISDESTLSYLDMYHLIHNNGNGAATGPPSISDFPLNQPTFEPSSLDSNTYYEFNPTFVYTPDAFPLMDTPTSFPSNSTPSWSPTSMPALDQGMFPPLDGFSQEPPKPTAKPYGCEDCGKSFTRPADLKRHQSTVHYPVFQNCPVADCSRKDNNGFPRRDHLVEHLRSYHHMDVPKRRAAKRLKVA</sequence>
<evidence type="ECO:0000256" key="1">
    <source>
        <dbReference type="PROSITE-ProRule" id="PRU00042"/>
    </source>
</evidence>
<dbReference type="SMART" id="SM00355">
    <property type="entry name" value="ZnF_C2H2"/>
    <property type="match status" value="2"/>
</dbReference>
<feature type="domain" description="C2H2-type" evidence="3">
    <location>
        <begin position="149"/>
        <end position="172"/>
    </location>
</feature>
<keyword evidence="1" id="KW-0862">Zinc</keyword>
<dbReference type="InterPro" id="IPR013087">
    <property type="entry name" value="Znf_C2H2_type"/>
</dbReference>
<feature type="region of interest" description="Disordered" evidence="2">
    <location>
        <begin position="1"/>
        <end position="31"/>
    </location>
</feature>
<dbReference type="PROSITE" id="PS50157">
    <property type="entry name" value="ZINC_FINGER_C2H2_2"/>
    <property type="match status" value="1"/>
</dbReference>
<name>A0ABR4HV19_9EURO</name>
<evidence type="ECO:0000313" key="5">
    <source>
        <dbReference type="Proteomes" id="UP001610335"/>
    </source>
</evidence>
<keyword evidence="1" id="KW-0479">Metal-binding</keyword>
<dbReference type="Proteomes" id="UP001610335">
    <property type="component" value="Unassembled WGS sequence"/>
</dbReference>
<proteinExistence type="predicted"/>
<evidence type="ECO:0000313" key="4">
    <source>
        <dbReference type="EMBL" id="KAL2819335.1"/>
    </source>
</evidence>
<reference evidence="4 5" key="1">
    <citation type="submission" date="2024-07" db="EMBL/GenBank/DDBJ databases">
        <title>Section-level genome sequencing and comparative genomics of Aspergillus sections Usti and Cavernicolus.</title>
        <authorList>
            <consortium name="Lawrence Berkeley National Laboratory"/>
            <person name="Nybo J.L."/>
            <person name="Vesth T.C."/>
            <person name="Theobald S."/>
            <person name="Frisvad J.C."/>
            <person name="Larsen T.O."/>
            <person name="Kjaerboelling I."/>
            <person name="Rothschild-Mancinelli K."/>
            <person name="Lyhne E.K."/>
            <person name="Kogle M.E."/>
            <person name="Barry K."/>
            <person name="Clum A."/>
            <person name="Na H."/>
            <person name="Ledsgaard L."/>
            <person name="Lin J."/>
            <person name="Lipzen A."/>
            <person name="Kuo A."/>
            <person name="Riley R."/>
            <person name="Mondo S."/>
            <person name="LaButti K."/>
            <person name="Haridas S."/>
            <person name="Pangalinan J."/>
            <person name="Salamov A.A."/>
            <person name="Simmons B.A."/>
            <person name="Magnuson J.K."/>
            <person name="Chen J."/>
            <person name="Drula E."/>
            <person name="Henrissat B."/>
            <person name="Wiebenga A."/>
            <person name="Lubbers R.J."/>
            <person name="Gomes A.C."/>
            <person name="Makela M.R."/>
            <person name="Stajich J."/>
            <person name="Grigoriev I.V."/>
            <person name="Mortensen U.H."/>
            <person name="De vries R.P."/>
            <person name="Baker S.E."/>
            <person name="Andersen M.R."/>
        </authorList>
    </citation>
    <scope>NUCLEOTIDE SEQUENCE [LARGE SCALE GENOMIC DNA]</scope>
    <source>
        <strain evidence="4 5">CBS 600.67</strain>
    </source>
</reference>
<dbReference type="EMBL" id="JBFXLS010000077">
    <property type="protein sequence ID" value="KAL2819335.1"/>
    <property type="molecule type" value="Genomic_DNA"/>
</dbReference>
<keyword evidence="5" id="KW-1185">Reference proteome</keyword>
<accession>A0ABR4HV19</accession>
<organism evidence="4 5">
    <name type="scientific">Aspergillus cavernicola</name>
    <dbReference type="NCBI Taxonomy" id="176166"/>
    <lineage>
        <taxon>Eukaryota</taxon>
        <taxon>Fungi</taxon>
        <taxon>Dikarya</taxon>
        <taxon>Ascomycota</taxon>
        <taxon>Pezizomycotina</taxon>
        <taxon>Eurotiomycetes</taxon>
        <taxon>Eurotiomycetidae</taxon>
        <taxon>Eurotiales</taxon>
        <taxon>Aspergillaceae</taxon>
        <taxon>Aspergillus</taxon>
        <taxon>Aspergillus subgen. Nidulantes</taxon>
    </lineage>
</organism>
<gene>
    <name evidence="4" type="ORF">BDW59DRAFT_151447</name>
</gene>
<dbReference type="PROSITE" id="PS00028">
    <property type="entry name" value="ZINC_FINGER_C2H2_1"/>
    <property type="match status" value="1"/>
</dbReference>
<dbReference type="Gene3D" id="3.30.160.60">
    <property type="entry name" value="Classic Zinc Finger"/>
    <property type="match status" value="1"/>
</dbReference>
<dbReference type="InterPro" id="IPR036236">
    <property type="entry name" value="Znf_C2H2_sf"/>
</dbReference>
<evidence type="ECO:0000259" key="3">
    <source>
        <dbReference type="PROSITE" id="PS50157"/>
    </source>
</evidence>
<protein>
    <recommendedName>
        <fullName evidence="3">C2H2-type domain-containing protein</fullName>
    </recommendedName>
</protein>